<feature type="domain" description="C2H2-type" evidence="1">
    <location>
        <begin position="127"/>
        <end position="149"/>
    </location>
</feature>
<dbReference type="OrthoDB" id="552049at2759"/>
<name>A0A5J5EIP0_9PEZI</name>
<protein>
    <recommendedName>
        <fullName evidence="1">C2H2-type domain-containing protein</fullName>
    </recommendedName>
</protein>
<evidence type="ECO:0000313" key="3">
    <source>
        <dbReference type="Proteomes" id="UP000326924"/>
    </source>
</evidence>
<reference evidence="2 3" key="1">
    <citation type="submission" date="2019-09" db="EMBL/GenBank/DDBJ databases">
        <title>Draft genome of the ectomycorrhizal ascomycete Sphaerosporella brunnea.</title>
        <authorList>
            <consortium name="DOE Joint Genome Institute"/>
            <person name="Benucci G.M."/>
            <person name="Marozzi G."/>
            <person name="Antonielli L."/>
            <person name="Sanchez S."/>
            <person name="Marco P."/>
            <person name="Wang X."/>
            <person name="Falini L.B."/>
            <person name="Barry K."/>
            <person name="Haridas S."/>
            <person name="Lipzen A."/>
            <person name="Labutti K."/>
            <person name="Grigoriev I.V."/>
            <person name="Murat C."/>
            <person name="Martin F."/>
            <person name="Albertini E."/>
            <person name="Donnini D."/>
            <person name="Bonito G."/>
        </authorList>
    </citation>
    <scope>NUCLEOTIDE SEQUENCE [LARGE SCALE GENOMIC DNA]</scope>
    <source>
        <strain evidence="2 3">Sb_GMNB300</strain>
    </source>
</reference>
<dbReference type="EMBL" id="VXIS01000332">
    <property type="protein sequence ID" value="KAA8894538.1"/>
    <property type="molecule type" value="Genomic_DNA"/>
</dbReference>
<organism evidence="2 3">
    <name type="scientific">Sphaerosporella brunnea</name>
    <dbReference type="NCBI Taxonomy" id="1250544"/>
    <lineage>
        <taxon>Eukaryota</taxon>
        <taxon>Fungi</taxon>
        <taxon>Dikarya</taxon>
        <taxon>Ascomycota</taxon>
        <taxon>Pezizomycotina</taxon>
        <taxon>Pezizomycetes</taxon>
        <taxon>Pezizales</taxon>
        <taxon>Pyronemataceae</taxon>
        <taxon>Sphaerosporella</taxon>
    </lineage>
</organism>
<sequence length="171" mass="19499">MLWLLRDLLASPRVQMVGEDDQQAVYHVEDTGDAEYDYRHQEFVESFFPAGFTHGDFKRYSSEYGGEEIHDDIDCCHFTAKVPPTPTCVTASAVITRQAAPQTLHESRKTKDPVPAFHATVKALIECKRCQARYPSKTKLFKHLRESGHFTLTVHHTEPSQEEGLMGIHIR</sequence>
<gene>
    <name evidence="2" type="ORF">FN846DRAFT_912798</name>
</gene>
<keyword evidence="3" id="KW-1185">Reference proteome</keyword>
<dbReference type="PROSITE" id="PS00028">
    <property type="entry name" value="ZINC_FINGER_C2H2_1"/>
    <property type="match status" value="1"/>
</dbReference>
<evidence type="ECO:0000259" key="1">
    <source>
        <dbReference type="PROSITE" id="PS00028"/>
    </source>
</evidence>
<dbReference type="Proteomes" id="UP000326924">
    <property type="component" value="Unassembled WGS sequence"/>
</dbReference>
<accession>A0A5J5EIP0</accession>
<proteinExistence type="predicted"/>
<dbReference type="AlphaFoldDB" id="A0A5J5EIP0"/>
<dbReference type="InterPro" id="IPR013087">
    <property type="entry name" value="Znf_C2H2_type"/>
</dbReference>
<dbReference type="InParanoid" id="A0A5J5EIP0"/>
<evidence type="ECO:0000313" key="2">
    <source>
        <dbReference type="EMBL" id="KAA8894538.1"/>
    </source>
</evidence>
<comment type="caution">
    <text evidence="2">The sequence shown here is derived from an EMBL/GenBank/DDBJ whole genome shotgun (WGS) entry which is preliminary data.</text>
</comment>